<dbReference type="Pfam" id="PF00646">
    <property type="entry name" value="F-box"/>
    <property type="match status" value="1"/>
</dbReference>
<dbReference type="EMBL" id="GL379824">
    <property type="protein sequence ID" value="EGT48892.1"/>
    <property type="molecule type" value="Genomic_DNA"/>
</dbReference>
<organism evidence="3">
    <name type="scientific">Caenorhabditis brenneri</name>
    <name type="common">Nematode worm</name>
    <dbReference type="NCBI Taxonomy" id="135651"/>
    <lineage>
        <taxon>Eukaryota</taxon>
        <taxon>Metazoa</taxon>
        <taxon>Ecdysozoa</taxon>
        <taxon>Nematoda</taxon>
        <taxon>Chromadorea</taxon>
        <taxon>Rhabditida</taxon>
        <taxon>Rhabditina</taxon>
        <taxon>Rhabditomorpha</taxon>
        <taxon>Rhabditoidea</taxon>
        <taxon>Rhabditidae</taxon>
        <taxon>Peloderinae</taxon>
        <taxon>Caenorhabditis</taxon>
    </lineage>
</organism>
<evidence type="ECO:0000259" key="1">
    <source>
        <dbReference type="Pfam" id="PF00646"/>
    </source>
</evidence>
<evidence type="ECO:0000313" key="3">
    <source>
        <dbReference type="Proteomes" id="UP000008068"/>
    </source>
</evidence>
<dbReference type="PANTHER" id="PTHR31006:SF0">
    <property type="entry name" value="F-BOX ASSOCIATED DOMAIN-CONTAINING PROTEIN-RELATED"/>
    <property type="match status" value="1"/>
</dbReference>
<proteinExistence type="predicted"/>
<protein>
    <recommendedName>
        <fullName evidence="1">F-box domain-containing protein</fullName>
    </recommendedName>
</protein>
<gene>
    <name evidence="2" type="ORF">CAEBREN_32794</name>
</gene>
<feature type="domain" description="F-box" evidence="1">
    <location>
        <begin position="20"/>
        <end position="61"/>
    </location>
</feature>
<accession>G0N066</accession>
<name>G0N066_CAEBE</name>
<dbReference type="Proteomes" id="UP000008068">
    <property type="component" value="Unassembled WGS sequence"/>
</dbReference>
<dbReference type="InParanoid" id="G0N066"/>
<dbReference type="eggNOG" id="ENOG502TG2I">
    <property type="taxonomic scope" value="Eukaryota"/>
</dbReference>
<dbReference type="AlphaFoldDB" id="G0N066"/>
<keyword evidence="3" id="KW-1185">Reference proteome</keyword>
<evidence type="ECO:0000313" key="2">
    <source>
        <dbReference type="EMBL" id="EGT48892.1"/>
    </source>
</evidence>
<dbReference type="PANTHER" id="PTHR31006">
    <property type="entry name" value="F-BOX DOMAIN-CONTAINING PROTEIN-RELATED-RELATED"/>
    <property type="match status" value="1"/>
</dbReference>
<sequence>MATKKEIDELLVFIGGFENWPLLNEDCRREVVKYLDYQSRFKLGICSKNDHDTVEKTKIYVKSITITDVQKLHYNNKEGFDNVNVLIEFPTGNSFEWIFSQLEQDTRVQSLGRIHTQRPVVKEFIWKSCDYYEEAVKFAEKWMRKSNFEVERIIVGMAKYPFATSQIKMLPCCKQVMIRDDNVDSFKWWLKKCPEQLDFLELTALFIYRNSLILPSDFLNIPQVMQASNISFWGLTAFSDEQLLKLKAKSMQLSSAADVTDNGINKFIRNWVYGKTVDGFKDLHLLATTVRDPDVMLAGLDDVKKWDEEFENEQWDFVAEFYRLYSKRCYQVKNKVDRFESLTLSINGDYVRIFATGKRAEKNGEAYTYYRIP</sequence>
<dbReference type="InterPro" id="IPR001810">
    <property type="entry name" value="F-box_dom"/>
</dbReference>
<reference evidence="3" key="1">
    <citation type="submission" date="2011-07" db="EMBL/GenBank/DDBJ databases">
        <authorList>
            <consortium name="Caenorhabditis brenneri Sequencing and Analysis Consortium"/>
            <person name="Wilson R.K."/>
        </authorList>
    </citation>
    <scope>NUCLEOTIDE SEQUENCE [LARGE SCALE GENOMIC DNA]</scope>
    <source>
        <strain evidence="3">PB2801</strain>
    </source>
</reference>
<dbReference type="InterPro" id="IPR042317">
    <property type="entry name" value="She-1-like"/>
</dbReference>
<dbReference type="HOGENOM" id="CLU_065230_0_0_1"/>